<name>A0ABS8YG64_9BACL</name>
<dbReference type="Gene3D" id="1.50.10.140">
    <property type="match status" value="1"/>
</dbReference>
<feature type="chain" id="PRO_5045365662" description="Glycoamylase-like domain-containing protein" evidence="1">
    <location>
        <begin position="35"/>
        <end position="603"/>
    </location>
</feature>
<dbReference type="Pfam" id="PF10091">
    <property type="entry name" value="Glycoamylase"/>
    <property type="match status" value="1"/>
</dbReference>
<dbReference type="EMBL" id="JAJNBZ010000005">
    <property type="protein sequence ID" value="MCE5169540.1"/>
    <property type="molecule type" value="Genomic_DNA"/>
</dbReference>
<feature type="signal peptide" evidence="1">
    <location>
        <begin position="1"/>
        <end position="34"/>
    </location>
</feature>
<evidence type="ECO:0000313" key="4">
    <source>
        <dbReference type="Proteomes" id="UP001199916"/>
    </source>
</evidence>
<keyword evidence="1" id="KW-0732">Signal</keyword>
<comment type="caution">
    <text evidence="3">The sequence shown here is derived from an EMBL/GenBank/DDBJ whole genome shotgun (WGS) entry which is preliminary data.</text>
</comment>
<sequence length="603" mass="67843">MVHQRRSKSKKAVFILLVLATMVFTTVPPPAAFAAETDFAKMPDEELLDYESRKSFDFFWEMVNTNPDSPGYGLIRDRAPNDDKMSSVASVGFGLSAIVIGVERGWITEEEGKERVKGTLNTLLHKAEQIEGFFYHFLDMNTAKRYGNVEVSVIDTAIAVSGALSAGEYFGGEIKVMAEQLYDKVNWGWYRDSDTNQFYMGYSPEDAGDGFSGHWDFYAEQFMLYFLGVAAPNPEHRVNSDMFYDFVRQYGSYGGYPEFIHSWFGSIFTHQFSYAWFDVRNKADREGVDWWHNSVIATKTARQFSILNSDQYKTFGPNAWGMTAADGPDGYVGRYGSAPSGYDNDQHRIDGTIPTAGALGSIVFAPDDVMDALRHYYSFPELIGPYGLKDSFNLDIRKEGWFADDVIGIDKGITLLMIENYRTGLVWDLMNKNKYVQAGLKRVGLTENGTTVIDDFEGNRIHSNWFDGGEGAYTLSPVFDTTHTGLGALKVGYNKTTEWAYFVADFKQENHFSQADSWSAFVSGTTDLLIKFETAAGMIEKSFHISGDEWSKLEWVFSPEEKGKLVDTKRMLVFAAPGERDVTGTFYMDDVQFNGKGTQVSSQ</sequence>
<dbReference type="Proteomes" id="UP001199916">
    <property type="component" value="Unassembled WGS sequence"/>
</dbReference>
<organism evidence="3 4">
    <name type="scientific">Paenibacillus profundus</name>
    <dbReference type="NCBI Taxonomy" id="1173085"/>
    <lineage>
        <taxon>Bacteria</taxon>
        <taxon>Bacillati</taxon>
        <taxon>Bacillota</taxon>
        <taxon>Bacilli</taxon>
        <taxon>Bacillales</taxon>
        <taxon>Paenibacillaceae</taxon>
        <taxon>Paenibacillus</taxon>
    </lineage>
</organism>
<feature type="domain" description="Glycoamylase-like" evidence="2">
    <location>
        <begin position="214"/>
        <end position="433"/>
    </location>
</feature>
<gene>
    <name evidence="3" type="ORF">LQV63_09475</name>
</gene>
<reference evidence="3 4" key="1">
    <citation type="submission" date="2021-11" db="EMBL/GenBank/DDBJ databases">
        <title>Draft genome sequence of Paenibacillus profundus YoMME, a new Gram-positive bacteria with exoelectrogenic properties.</title>
        <authorList>
            <person name="Hubenova Y."/>
            <person name="Hubenova E."/>
            <person name="Manasiev Y."/>
            <person name="Peykov S."/>
            <person name="Mitov M."/>
        </authorList>
    </citation>
    <scope>NUCLEOTIDE SEQUENCE [LARGE SCALE GENOMIC DNA]</scope>
    <source>
        <strain evidence="3 4">YoMME</strain>
    </source>
</reference>
<accession>A0ABS8YG64</accession>
<dbReference type="RefSeq" id="WP_233696592.1">
    <property type="nucleotide sequence ID" value="NZ_JAJNBZ010000005.1"/>
</dbReference>
<evidence type="ECO:0000313" key="3">
    <source>
        <dbReference type="EMBL" id="MCE5169540.1"/>
    </source>
</evidence>
<keyword evidence="4" id="KW-1185">Reference proteome</keyword>
<proteinExistence type="predicted"/>
<evidence type="ECO:0000259" key="2">
    <source>
        <dbReference type="Pfam" id="PF10091"/>
    </source>
</evidence>
<dbReference type="InterPro" id="IPR019282">
    <property type="entry name" value="Glycoamylase-like_cons_dom"/>
</dbReference>
<protein>
    <recommendedName>
        <fullName evidence="2">Glycoamylase-like domain-containing protein</fullName>
    </recommendedName>
</protein>
<evidence type="ECO:0000256" key="1">
    <source>
        <dbReference type="SAM" id="SignalP"/>
    </source>
</evidence>